<name>A0A382JHN4_9ZZZZ</name>
<protein>
    <recommendedName>
        <fullName evidence="2">Ferredoxin</fullName>
    </recommendedName>
</protein>
<dbReference type="AlphaFoldDB" id="A0A382JHN4"/>
<dbReference type="InterPro" id="IPR036249">
    <property type="entry name" value="Thioredoxin-like_sf"/>
</dbReference>
<sequence length="69" mass="7480">VKYKKHIFVCINERPPDSPKGCCASGGGSDIRYEFVKLINEHGLKGKVRSNKSGCLDACEVGPAVVIYP</sequence>
<dbReference type="CDD" id="cd02980">
    <property type="entry name" value="TRX_Fd_family"/>
    <property type="match status" value="1"/>
</dbReference>
<dbReference type="EMBL" id="UINC01074209">
    <property type="protein sequence ID" value="SVC11175.1"/>
    <property type="molecule type" value="Genomic_DNA"/>
</dbReference>
<proteinExistence type="predicted"/>
<feature type="non-terminal residue" evidence="1">
    <location>
        <position position="1"/>
    </location>
</feature>
<gene>
    <name evidence="1" type="ORF">METZ01_LOCUS264029</name>
</gene>
<accession>A0A382JHN4</accession>
<evidence type="ECO:0000313" key="1">
    <source>
        <dbReference type="EMBL" id="SVC11175.1"/>
    </source>
</evidence>
<organism evidence="1">
    <name type="scientific">marine metagenome</name>
    <dbReference type="NCBI Taxonomy" id="408172"/>
    <lineage>
        <taxon>unclassified sequences</taxon>
        <taxon>metagenomes</taxon>
        <taxon>ecological metagenomes</taxon>
    </lineage>
</organism>
<feature type="non-terminal residue" evidence="1">
    <location>
        <position position="69"/>
    </location>
</feature>
<reference evidence="1" key="1">
    <citation type="submission" date="2018-05" db="EMBL/GenBank/DDBJ databases">
        <authorList>
            <person name="Lanie J.A."/>
            <person name="Ng W.-L."/>
            <person name="Kazmierczak K.M."/>
            <person name="Andrzejewski T.M."/>
            <person name="Davidsen T.M."/>
            <person name="Wayne K.J."/>
            <person name="Tettelin H."/>
            <person name="Glass J.I."/>
            <person name="Rusch D."/>
            <person name="Podicherti R."/>
            <person name="Tsui H.-C.T."/>
            <person name="Winkler M.E."/>
        </authorList>
    </citation>
    <scope>NUCLEOTIDE SEQUENCE</scope>
</reference>
<dbReference type="SUPFAM" id="SSF52833">
    <property type="entry name" value="Thioredoxin-like"/>
    <property type="match status" value="1"/>
</dbReference>
<dbReference type="Gene3D" id="3.40.30.10">
    <property type="entry name" value="Glutaredoxin"/>
    <property type="match status" value="1"/>
</dbReference>
<evidence type="ECO:0008006" key="2">
    <source>
        <dbReference type="Google" id="ProtNLM"/>
    </source>
</evidence>